<dbReference type="CDD" id="cd16320">
    <property type="entry name" value="MraZ_N"/>
    <property type="match status" value="1"/>
</dbReference>
<evidence type="ECO:0000313" key="3">
    <source>
        <dbReference type="EMBL" id="PZQ55362.1"/>
    </source>
</evidence>
<organism evidence="3 4">
    <name type="scientific">Novosphingobium pentaromativorans</name>
    <dbReference type="NCBI Taxonomy" id="205844"/>
    <lineage>
        <taxon>Bacteria</taxon>
        <taxon>Pseudomonadati</taxon>
        <taxon>Pseudomonadota</taxon>
        <taxon>Alphaproteobacteria</taxon>
        <taxon>Sphingomonadales</taxon>
        <taxon>Sphingomonadaceae</taxon>
        <taxon>Novosphingobium</taxon>
    </lineage>
</organism>
<sequence length="165" mass="18607">MAGQPFIYNGQGFSLLRDKNRFVLPNAFRGTVRESSGKDLLCLTTHDRWPCLVGFGLSRIQDFEQEIREQQDLAVRAGKDFDAEKRAADIYASYEVPFDGSGRFVLPEDLAALANVTDQLYFRGNGRFFTVWSPENLNEMDDGWKAAQTACRSLAAKELQKASKK</sequence>
<dbReference type="GO" id="GO:0003677">
    <property type="term" value="F:DNA binding"/>
    <property type="evidence" value="ECO:0007669"/>
    <property type="project" value="UniProtKB-UniRule"/>
</dbReference>
<dbReference type="InterPro" id="IPR037914">
    <property type="entry name" value="SpoVT-AbrB_sf"/>
</dbReference>
<dbReference type="InterPro" id="IPR035642">
    <property type="entry name" value="MraZ_N"/>
</dbReference>
<evidence type="ECO:0000256" key="1">
    <source>
        <dbReference type="PROSITE-ProRule" id="PRU01076"/>
    </source>
</evidence>
<dbReference type="InterPro" id="IPR007159">
    <property type="entry name" value="SpoVT-AbrB_dom"/>
</dbReference>
<dbReference type="PROSITE" id="PS51740">
    <property type="entry name" value="SPOVT_ABRB"/>
    <property type="match status" value="1"/>
</dbReference>
<name>A0A2W5NP98_9SPHN</name>
<dbReference type="EMBL" id="QFPX01000006">
    <property type="protein sequence ID" value="PZQ55362.1"/>
    <property type="molecule type" value="Genomic_DNA"/>
</dbReference>
<evidence type="ECO:0000259" key="2">
    <source>
        <dbReference type="PROSITE" id="PS51740"/>
    </source>
</evidence>
<dbReference type="CDD" id="cd16321">
    <property type="entry name" value="MraZ_C"/>
    <property type="match status" value="1"/>
</dbReference>
<dbReference type="Gene3D" id="3.40.1550.20">
    <property type="entry name" value="Transcriptional regulator MraZ domain"/>
    <property type="match status" value="1"/>
</dbReference>
<dbReference type="SUPFAM" id="SSF89447">
    <property type="entry name" value="AbrB/MazE/MraZ-like"/>
    <property type="match status" value="1"/>
</dbReference>
<comment type="caution">
    <text evidence="3">The sequence shown here is derived from an EMBL/GenBank/DDBJ whole genome shotgun (WGS) entry which is preliminary data.</text>
</comment>
<proteinExistence type="predicted"/>
<reference evidence="3 4" key="1">
    <citation type="submission" date="2017-08" db="EMBL/GenBank/DDBJ databases">
        <title>Infants hospitalized years apart are colonized by the same room-sourced microbial strains.</title>
        <authorList>
            <person name="Brooks B."/>
            <person name="Olm M.R."/>
            <person name="Firek B.A."/>
            <person name="Baker R."/>
            <person name="Thomas B.C."/>
            <person name="Morowitz M.J."/>
            <person name="Banfield J.F."/>
        </authorList>
    </citation>
    <scope>NUCLEOTIDE SEQUENCE [LARGE SCALE GENOMIC DNA]</scope>
    <source>
        <strain evidence="3">S2_005_002_R2_33</strain>
    </source>
</reference>
<dbReference type="InterPro" id="IPR038619">
    <property type="entry name" value="MraZ_sf"/>
</dbReference>
<keyword evidence="1" id="KW-0238">DNA-binding</keyword>
<gene>
    <name evidence="3" type="ORF">DI555_08475</name>
</gene>
<dbReference type="InterPro" id="IPR035644">
    <property type="entry name" value="MraZ_C"/>
</dbReference>
<dbReference type="Proteomes" id="UP000249082">
    <property type="component" value="Unassembled WGS sequence"/>
</dbReference>
<dbReference type="AlphaFoldDB" id="A0A2W5NP98"/>
<protein>
    <submittedName>
        <fullName evidence="3">Division/cell wall cluster transcriptional repressor MraZ</fullName>
    </submittedName>
</protein>
<accession>A0A2W5NP98</accession>
<feature type="domain" description="SpoVT-AbrB" evidence="2">
    <location>
        <begin position="93"/>
        <end position="136"/>
    </location>
</feature>
<evidence type="ECO:0000313" key="4">
    <source>
        <dbReference type="Proteomes" id="UP000249082"/>
    </source>
</evidence>